<evidence type="ECO:0000313" key="4">
    <source>
        <dbReference type="EMBL" id="KAK7723421.1"/>
    </source>
</evidence>
<sequence>MSGRFEGNCWECGGYGHTKADCPNLRGDTGSVDESVYRQPPAYGRRQREELFNERQDDPFAGFGGRFANQQQPQQQQQQYHGQMAPGFLGGMPVAAGGNVDIGLLRHADQRTAGEGLEAYKASTGVRDASCVYVPEEKGREIEAFLAARAAAKKRLQDPRSGRHVDIGTLPVLGRPGTSRPARPQGQAGRGALPGARDEQPSRAGAGLLGHHRVEKPGASRSKGVRSVHTDHPPGFGCMICHGTDHTAAGCAKPTKVGDNTYCPYHMTVAGVEQHADSKCHTSVDRCFAEVVDSDGRPMARADVDRVVTDFVRANRGGRPEPRCERIHNHWAMCVARHIRANGLDGINACQLPVRRAEVNRRVSSKELSWQQFIHRDLAGSCARFRDLHWVCDTQEQLVEKLEAYARVGLYKQRSQRPQGRQAREEGPAERPDVDMADVQGSADAGNASAASPAPGEESGSEEYLDLDLYVRSDKGDDSDSEPEDKGTRSAGEWDKRKLGGGGVGDYFSDEE</sequence>
<evidence type="ECO:0000256" key="2">
    <source>
        <dbReference type="SAM" id="MobiDB-lite"/>
    </source>
</evidence>
<dbReference type="SUPFAM" id="SSF57756">
    <property type="entry name" value="Retrovirus zinc finger-like domains"/>
    <property type="match status" value="1"/>
</dbReference>
<evidence type="ECO:0000313" key="5">
    <source>
        <dbReference type="Proteomes" id="UP001430848"/>
    </source>
</evidence>
<dbReference type="InterPro" id="IPR036875">
    <property type="entry name" value="Znf_CCHC_sf"/>
</dbReference>
<feature type="compositionally biased region" description="Basic and acidic residues" evidence="2">
    <location>
        <begin position="422"/>
        <end position="434"/>
    </location>
</feature>
<evidence type="ECO:0000256" key="1">
    <source>
        <dbReference type="PROSITE-ProRule" id="PRU00047"/>
    </source>
</evidence>
<feature type="region of interest" description="Disordered" evidence="2">
    <location>
        <begin position="157"/>
        <end position="227"/>
    </location>
</feature>
<protein>
    <recommendedName>
        <fullName evidence="3">CCHC-type domain-containing protein</fullName>
    </recommendedName>
</protein>
<reference evidence="4 5" key="1">
    <citation type="submission" date="2024-02" db="EMBL/GenBank/DDBJ databases">
        <title>De novo assembly and annotation of 12 fungi associated with fruit tree decline syndrome in Ontario, Canada.</title>
        <authorList>
            <person name="Sulman M."/>
            <person name="Ellouze W."/>
            <person name="Ilyukhin E."/>
        </authorList>
    </citation>
    <scope>NUCLEOTIDE SEQUENCE [LARGE SCALE GENOMIC DNA]</scope>
    <source>
        <strain evidence="4 5">M169</strain>
    </source>
</reference>
<organism evidence="4 5">
    <name type="scientific">Diaporthe eres</name>
    <name type="common">Phomopsis oblonga</name>
    <dbReference type="NCBI Taxonomy" id="83184"/>
    <lineage>
        <taxon>Eukaryota</taxon>
        <taxon>Fungi</taxon>
        <taxon>Dikarya</taxon>
        <taxon>Ascomycota</taxon>
        <taxon>Pezizomycotina</taxon>
        <taxon>Sordariomycetes</taxon>
        <taxon>Sordariomycetidae</taxon>
        <taxon>Diaporthales</taxon>
        <taxon>Diaporthaceae</taxon>
        <taxon>Diaporthe</taxon>
        <taxon>Diaporthe eres species complex</taxon>
    </lineage>
</organism>
<proteinExistence type="predicted"/>
<feature type="region of interest" description="Disordered" evidence="2">
    <location>
        <begin position="413"/>
        <end position="512"/>
    </location>
</feature>
<feature type="region of interest" description="Disordered" evidence="2">
    <location>
        <begin position="21"/>
        <end position="48"/>
    </location>
</feature>
<gene>
    <name evidence="4" type="ORF">SLS63_008833</name>
</gene>
<name>A0ABR1P1D5_DIAER</name>
<keyword evidence="1" id="KW-0479">Metal-binding</keyword>
<dbReference type="SMART" id="SM00343">
    <property type="entry name" value="ZnF_C2HC"/>
    <property type="match status" value="2"/>
</dbReference>
<accession>A0ABR1P1D5</accession>
<evidence type="ECO:0000259" key="3">
    <source>
        <dbReference type="PROSITE" id="PS50158"/>
    </source>
</evidence>
<dbReference type="InterPro" id="IPR001878">
    <property type="entry name" value="Znf_CCHC"/>
</dbReference>
<dbReference type="PROSITE" id="PS50158">
    <property type="entry name" value="ZF_CCHC"/>
    <property type="match status" value="1"/>
</dbReference>
<feature type="domain" description="CCHC-type" evidence="3">
    <location>
        <begin position="9"/>
        <end position="24"/>
    </location>
</feature>
<keyword evidence="1" id="KW-0863">Zinc-finger</keyword>
<keyword evidence="1" id="KW-0862">Zinc</keyword>
<keyword evidence="5" id="KW-1185">Reference proteome</keyword>
<feature type="compositionally biased region" description="Basic and acidic residues" evidence="2">
    <location>
        <begin position="469"/>
        <end position="498"/>
    </location>
</feature>
<feature type="compositionally biased region" description="Basic and acidic residues" evidence="2">
    <location>
        <begin position="157"/>
        <end position="166"/>
    </location>
</feature>
<dbReference type="EMBL" id="JAKNSF020000060">
    <property type="protein sequence ID" value="KAK7723421.1"/>
    <property type="molecule type" value="Genomic_DNA"/>
</dbReference>
<comment type="caution">
    <text evidence="4">The sequence shown here is derived from an EMBL/GenBank/DDBJ whole genome shotgun (WGS) entry which is preliminary data.</text>
</comment>
<feature type="compositionally biased region" description="Low complexity" evidence="2">
    <location>
        <begin position="441"/>
        <end position="458"/>
    </location>
</feature>
<dbReference type="Proteomes" id="UP001430848">
    <property type="component" value="Unassembled WGS sequence"/>
</dbReference>